<keyword evidence="16" id="KW-1185">Reference proteome</keyword>
<accession>A0ABP3XT20</accession>
<dbReference type="InterPro" id="IPR039426">
    <property type="entry name" value="TonB-dep_rcpt-like"/>
</dbReference>
<keyword evidence="4 10" id="KW-0812">Transmembrane</keyword>
<feature type="signal peptide" evidence="12">
    <location>
        <begin position="1"/>
        <end position="18"/>
    </location>
</feature>
<keyword evidence="2 10" id="KW-0813">Transport</keyword>
<evidence type="ECO:0000256" key="1">
    <source>
        <dbReference type="ARBA" id="ARBA00004571"/>
    </source>
</evidence>
<dbReference type="PANTHER" id="PTHR30069:SF29">
    <property type="entry name" value="HEMOGLOBIN AND HEMOGLOBIN-HAPTOGLOBIN-BINDING PROTEIN 1-RELATED"/>
    <property type="match status" value="1"/>
</dbReference>
<evidence type="ECO:0000256" key="8">
    <source>
        <dbReference type="ARBA" id="ARBA00023170"/>
    </source>
</evidence>
<proteinExistence type="inferred from homology"/>
<comment type="similarity">
    <text evidence="10 11">Belongs to the TonB-dependent receptor family.</text>
</comment>
<feature type="domain" description="TonB-dependent receptor plug" evidence="14">
    <location>
        <begin position="114"/>
        <end position="222"/>
    </location>
</feature>
<keyword evidence="9 10" id="KW-0998">Cell outer membrane</keyword>
<dbReference type="SUPFAM" id="SSF56935">
    <property type="entry name" value="Porins"/>
    <property type="match status" value="1"/>
</dbReference>
<dbReference type="InterPro" id="IPR036942">
    <property type="entry name" value="Beta-barrel_TonB_sf"/>
</dbReference>
<evidence type="ECO:0000256" key="5">
    <source>
        <dbReference type="ARBA" id="ARBA00022729"/>
    </source>
</evidence>
<dbReference type="EMBL" id="BAAAFG010000015">
    <property type="protein sequence ID" value="GAA0872551.1"/>
    <property type="molecule type" value="Genomic_DNA"/>
</dbReference>
<dbReference type="Pfam" id="PF13715">
    <property type="entry name" value="CarbopepD_reg_2"/>
    <property type="match status" value="1"/>
</dbReference>
<keyword evidence="8 15" id="KW-0675">Receptor</keyword>
<dbReference type="PROSITE" id="PS52016">
    <property type="entry name" value="TONB_DEPENDENT_REC_3"/>
    <property type="match status" value="1"/>
</dbReference>
<dbReference type="Pfam" id="PF00593">
    <property type="entry name" value="TonB_dep_Rec_b-barrel"/>
    <property type="match status" value="1"/>
</dbReference>
<reference evidence="16" key="1">
    <citation type="journal article" date="2019" name="Int. J. Syst. Evol. Microbiol.">
        <title>The Global Catalogue of Microorganisms (GCM) 10K type strain sequencing project: providing services to taxonomists for standard genome sequencing and annotation.</title>
        <authorList>
            <consortium name="The Broad Institute Genomics Platform"/>
            <consortium name="The Broad Institute Genome Sequencing Center for Infectious Disease"/>
            <person name="Wu L."/>
            <person name="Ma J."/>
        </authorList>
    </citation>
    <scope>NUCLEOTIDE SEQUENCE [LARGE SCALE GENOMIC DNA]</scope>
    <source>
        <strain evidence="16">JCM 16082</strain>
    </source>
</reference>
<feature type="chain" id="PRO_5046964700" evidence="12">
    <location>
        <begin position="19"/>
        <end position="915"/>
    </location>
</feature>
<evidence type="ECO:0000256" key="6">
    <source>
        <dbReference type="ARBA" id="ARBA00023077"/>
    </source>
</evidence>
<evidence type="ECO:0000256" key="4">
    <source>
        <dbReference type="ARBA" id="ARBA00022692"/>
    </source>
</evidence>
<keyword evidence="3 10" id="KW-1134">Transmembrane beta strand</keyword>
<keyword evidence="6 11" id="KW-0798">TonB box</keyword>
<evidence type="ECO:0000256" key="11">
    <source>
        <dbReference type="RuleBase" id="RU003357"/>
    </source>
</evidence>
<evidence type="ECO:0000259" key="13">
    <source>
        <dbReference type="Pfam" id="PF00593"/>
    </source>
</evidence>
<evidence type="ECO:0000313" key="16">
    <source>
        <dbReference type="Proteomes" id="UP001500507"/>
    </source>
</evidence>
<dbReference type="InterPro" id="IPR000531">
    <property type="entry name" value="Beta-barrel_TonB"/>
</dbReference>
<organism evidence="15 16">
    <name type="scientific">Gangjinia marincola</name>
    <dbReference type="NCBI Taxonomy" id="578463"/>
    <lineage>
        <taxon>Bacteria</taxon>
        <taxon>Pseudomonadati</taxon>
        <taxon>Bacteroidota</taxon>
        <taxon>Flavobacteriia</taxon>
        <taxon>Flavobacteriales</taxon>
        <taxon>Flavobacteriaceae</taxon>
        <taxon>Gangjinia</taxon>
    </lineage>
</organism>
<evidence type="ECO:0000256" key="12">
    <source>
        <dbReference type="SAM" id="SignalP"/>
    </source>
</evidence>
<dbReference type="Gene3D" id="2.40.170.20">
    <property type="entry name" value="TonB-dependent receptor, beta-barrel domain"/>
    <property type="match status" value="1"/>
</dbReference>
<evidence type="ECO:0000256" key="9">
    <source>
        <dbReference type="ARBA" id="ARBA00023237"/>
    </source>
</evidence>
<dbReference type="SUPFAM" id="SSF49464">
    <property type="entry name" value="Carboxypeptidase regulatory domain-like"/>
    <property type="match status" value="1"/>
</dbReference>
<dbReference type="Gene3D" id="2.170.130.10">
    <property type="entry name" value="TonB-dependent receptor, plug domain"/>
    <property type="match status" value="1"/>
</dbReference>
<evidence type="ECO:0000256" key="10">
    <source>
        <dbReference type="PROSITE-ProRule" id="PRU01360"/>
    </source>
</evidence>
<name>A0ABP3XT20_9FLAO</name>
<comment type="caution">
    <text evidence="15">The sequence shown here is derived from an EMBL/GenBank/DDBJ whole genome shotgun (WGS) entry which is preliminary data.</text>
</comment>
<evidence type="ECO:0000259" key="14">
    <source>
        <dbReference type="Pfam" id="PF07715"/>
    </source>
</evidence>
<evidence type="ECO:0000256" key="2">
    <source>
        <dbReference type="ARBA" id="ARBA00022448"/>
    </source>
</evidence>
<feature type="domain" description="TonB-dependent receptor-like beta-barrel" evidence="13">
    <location>
        <begin position="376"/>
        <end position="888"/>
    </location>
</feature>
<dbReference type="InterPro" id="IPR008969">
    <property type="entry name" value="CarboxyPept-like_regulatory"/>
</dbReference>
<dbReference type="Pfam" id="PF07715">
    <property type="entry name" value="Plug"/>
    <property type="match status" value="1"/>
</dbReference>
<sequence length="915" mass="100470">MRAIYFLSLLLISFASVAQTVIKGKVVDENSVPILGANVIIKGTSTGTATDFDGLFTLSIEQNLPVELEVSSVGFESQTIQVTSANQDLTIILKEGSELDEVVISASRTPERIFESPVTVERFGLKEIKNTASPDFYGGLENLKGVDINTNSLTFRSINTRGFATFANTRFMQLVDGMDNSAPALNFPLGNLLGMTDLDVQSIELLPGAASALYGANAFNGILFMRSKNPFDDDGLSVYLKQGFTDQEAAGTNPFTDVGIRAAHKFSEKFAAKINFSYLTATDWWANSENGKINPGSTRQNDINYDGINVYGDEVATNIRAASGGLGIIPDVEVSRTGYNEENLTNYNAESIKVDWGFYFRPWENDFEIVYQGKVGSGSTIYQGANRYSLRDFFLSQHKLEFRNDNFFVRGYVTEDRAGDSYDMVFTGININRAWKSDQQWFGEYIQTFAGATLGGATEDQAHALAREAADTGRLIPGTPEFEQTFNEVIANPDLSSGSRFQDNSKLYHADVNYNFSHLIDFAEIQVGGSFREYELNSFGTIYTDADGPINYNEVGVYTQIQKNVDLGDTAELKLTGSVRYDKSELFDGFFSPRVSAGITIAENHNIRASFQTGFRNPTTQDLFIGLDVGRAILVGGAEENLERESRIFDDISAQGQAISGQSSVELTGTNAYRNSFLSTDGQLTVGNPNLATPEQVTSFELGYRGKLGKITVDASAYYNQYDDFLSALNVLAPYYGTVDADGDGEIDPGTDALTAIGLGDFQVYQVYTNSVADVNSYGGAIGVNTKVLGGFDLGANYTYAKLDFDQESDPGFRPQFNTPEHKVKASFGHTDLFTNFGFNVAWRWSDTYLWQSPFGDGQIPSFNVVDAQINYTVPKIKSTFKLGGSNLLGDEYFTAFGTGFIGSQYYVSWTINNF</sequence>
<keyword evidence="7 10" id="KW-0472">Membrane</keyword>
<dbReference type="Gene3D" id="2.60.40.1120">
    <property type="entry name" value="Carboxypeptidase-like, regulatory domain"/>
    <property type="match status" value="1"/>
</dbReference>
<comment type="subcellular location">
    <subcellularLocation>
        <location evidence="1 10">Cell outer membrane</location>
        <topology evidence="1 10">Multi-pass membrane protein</topology>
    </subcellularLocation>
</comment>
<dbReference type="Proteomes" id="UP001500507">
    <property type="component" value="Unassembled WGS sequence"/>
</dbReference>
<dbReference type="RefSeq" id="WP_343766076.1">
    <property type="nucleotide sequence ID" value="NZ_BAAAFG010000015.1"/>
</dbReference>
<gene>
    <name evidence="15" type="ORF">GCM10009117_16980</name>
</gene>
<dbReference type="InterPro" id="IPR037066">
    <property type="entry name" value="Plug_dom_sf"/>
</dbReference>
<evidence type="ECO:0000313" key="15">
    <source>
        <dbReference type="EMBL" id="GAA0872551.1"/>
    </source>
</evidence>
<evidence type="ECO:0000256" key="3">
    <source>
        <dbReference type="ARBA" id="ARBA00022452"/>
    </source>
</evidence>
<protein>
    <submittedName>
        <fullName evidence="15">TonB-dependent receptor</fullName>
    </submittedName>
</protein>
<keyword evidence="5 12" id="KW-0732">Signal</keyword>
<dbReference type="PANTHER" id="PTHR30069">
    <property type="entry name" value="TONB-DEPENDENT OUTER MEMBRANE RECEPTOR"/>
    <property type="match status" value="1"/>
</dbReference>
<dbReference type="InterPro" id="IPR012910">
    <property type="entry name" value="Plug_dom"/>
</dbReference>
<evidence type="ECO:0000256" key="7">
    <source>
        <dbReference type="ARBA" id="ARBA00023136"/>
    </source>
</evidence>